<dbReference type="AlphaFoldDB" id="A0AAD1RHM1"/>
<keyword evidence="2" id="KW-1185">Reference proteome</keyword>
<evidence type="ECO:0000313" key="2">
    <source>
        <dbReference type="Proteomes" id="UP001295444"/>
    </source>
</evidence>
<gene>
    <name evidence="1" type="ORF">PECUL_23A030644</name>
</gene>
<dbReference type="Proteomes" id="UP001295444">
    <property type="component" value="Chromosome 02"/>
</dbReference>
<organism evidence="1 2">
    <name type="scientific">Pelobates cultripes</name>
    <name type="common">Western spadefoot toad</name>
    <dbReference type="NCBI Taxonomy" id="61616"/>
    <lineage>
        <taxon>Eukaryota</taxon>
        <taxon>Metazoa</taxon>
        <taxon>Chordata</taxon>
        <taxon>Craniata</taxon>
        <taxon>Vertebrata</taxon>
        <taxon>Euteleostomi</taxon>
        <taxon>Amphibia</taxon>
        <taxon>Batrachia</taxon>
        <taxon>Anura</taxon>
        <taxon>Pelobatoidea</taxon>
        <taxon>Pelobatidae</taxon>
        <taxon>Pelobates</taxon>
    </lineage>
</organism>
<evidence type="ECO:0000313" key="1">
    <source>
        <dbReference type="EMBL" id="CAH2254869.1"/>
    </source>
</evidence>
<sequence length="93" mass="10621">MITFTRLDHRPSGNAEMLFSKFGSSSLQHFVKDLSIAERRLYHNPSRFIMSVFGIFYLELYWSHPPFSGLPLEPLSLAGVLSYGEKQCGLHQS</sequence>
<accession>A0AAD1RHM1</accession>
<proteinExistence type="predicted"/>
<feature type="non-terminal residue" evidence="1">
    <location>
        <position position="93"/>
    </location>
</feature>
<name>A0AAD1RHM1_PELCU</name>
<protein>
    <submittedName>
        <fullName evidence="1">Uncharacterized protein</fullName>
    </submittedName>
</protein>
<dbReference type="EMBL" id="OW240913">
    <property type="protein sequence ID" value="CAH2254869.1"/>
    <property type="molecule type" value="Genomic_DNA"/>
</dbReference>
<reference evidence="1" key="1">
    <citation type="submission" date="2022-03" db="EMBL/GenBank/DDBJ databases">
        <authorList>
            <person name="Alioto T."/>
            <person name="Alioto T."/>
            <person name="Gomez Garrido J."/>
        </authorList>
    </citation>
    <scope>NUCLEOTIDE SEQUENCE</scope>
</reference>